<evidence type="ECO:0000256" key="1">
    <source>
        <dbReference type="SAM" id="MobiDB-lite"/>
    </source>
</evidence>
<reference evidence="2" key="1">
    <citation type="submission" date="2020-05" db="EMBL/GenBank/DDBJ databases">
        <title>Phylogenomic resolution of chytrid fungi.</title>
        <authorList>
            <person name="Stajich J.E."/>
            <person name="Amses K."/>
            <person name="Simmons R."/>
            <person name="Seto K."/>
            <person name="Myers J."/>
            <person name="Bonds A."/>
            <person name="Quandt C.A."/>
            <person name="Barry K."/>
            <person name="Liu P."/>
            <person name="Grigoriev I."/>
            <person name="Longcore J.E."/>
            <person name="James T.Y."/>
        </authorList>
    </citation>
    <scope>NUCLEOTIDE SEQUENCE</scope>
    <source>
        <strain evidence="2">PLAUS21</strain>
    </source>
</reference>
<dbReference type="Proteomes" id="UP001210925">
    <property type="component" value="Unassembled WGS sequence"/>
</dbReference>
<dbReference type="AlphaFoldDB" id="A0AAD5Y341"/>
<protein>
    <submittedName>
        <fullName evidence="2">Uncharacterized protein</fullName>
    </submittedName>
</protein>
<gene>
    <name evidence="2" type="ORF">HK103_001375</name>
</gene>
<organism evidence="2 3">
    <name type="scientific">Boothiomyces macroporosus</name>
    <dbReference type="NCBI Taxonomy" id="261099"/>
    <lineage>
        <taxon>Eukaryota</taxon>
        <taxon>Fungi</taxon>
        <taxon>Fungi incertae sedis</taxon>
        <taxon>Chytridiomycota</taxon>
        <taxon>Chytridiomycota incertae sedis</taxon>
        <taxon>Chytridiomycetes</taxon>
        <taxon>Rhizophydiales</taxon>
        <taxon>Terramycetaceae</taxon>
        <taxon>Boothiomyces</taxon>
    </lineage>
</organism>
<evidence type="ECO:0000313" key="2">
    <source>
        <dbReference type="EMBL" id="KAJ3252626.1"/>
    </source>
</evidence>
<dbReference type="EMBL" id="JADGKB010000135">
    <property type="protein sequence ID" value="KAJ3252626.1"/>
    <property type="molecule type" value="Genomic_DNA"/>
</dbReference>
<proteinExistence type="predicted"/>
<keyword evidence="3" id="KW-1185">Reference proteome</keyword>
<feature type="compositionally biased region" description="Basic and acidic residues" evidence="1">
    <location>
        <begin position="305"/>
        <end position="330"/>
    </location>
</feature>
<feature type="region of interest" description="Disordered" evidence="1">
    <location>
        <begin position="347"/>
        <end position="376"/>
    </location>
</feature>
<sequence>MALLVLVAAKPVQVVPRSEEVKDFWSSLKKYTVETSQEVNLDHTGDGASKKPVLEMMQTNTMLMDSKRQRHYADEMVEFEKDLERLEQLESQYHHLDYCHLSNPLQPYCFSTLQCLTISNLEDLERMHHKHSHSDQYQSNDYELFGFSNTNNQLDNPDLVVELYENTNEALLNETMDLQMINEDTIKQDIIAHQIDDKLHQMAKKYPQLVPVLQSEKSKVDSSRQSGGQIDHHIISNQGSYQYSYSGIREMIHNAIHHDRNHMLDSMAVNNANSPSRVDKLATANPNPDHPHFHVRNNVHNAIHHDRSHLDPDSNENKTEIKKGANKSDRIYNPGNVHQQLKNIHNAIHHDRTNISDSPVSKKRNLKEQAPVKSKREIRNRRIGNVPMQEEIEDFIEQVQPTIVKSTALGKDLLTRQILVFGNYFYHCYWVTVGDQNAIIFQRNC</sequence>
<evidence type="ECO:0000313" key="3">
    <source>
        <dbReference type="Proteomes" id="UP001210925"/>
    </source>
</evidence>
<accession>A0AAD5Y341</accession>
<feature type="region of interest" description="Disordered" evidence="1">
    <location>
        <begin position="305"/>
        <end position="334"/>
    </location>
</feature>
<comment type="caution">
    <text evidence="2">The sequence shown here is derived from an EMBL/GenBank/DDBJ whole genome shotgun (WGS) entry which is preliminary data.</text>
</comment>
<name>A0AAD5Y341_9FUNG</name>